<organism evidence="2 3">
    <name type="scientific">Parvularcula lutaonensis</name>
    <dbReference type="NCBI Taxonomy" id="491923"/>
    <lineage>
        <taxon>Bacteria</taxon>
        <taxon>Pseudomonadati</taxon>
        <taxon>Pseudomonadota</taxon>
        <taxon>Alphaproteobacteria</taxon>
        <taxon>Parvularculales</taxon>
        <taxon>Parvularculaceae</taxon>
        <taxon>Parvularcula</taxon>
    </lineage>
</organism>
<name>A0ABV7MDZ1_9PROT</name>
<gene>
    <name evidence="2" type="ORF">ACFONP_09450</name>
</gene>
<feature type="transmembrane region" description="Helical" evidence="1">
    <location>
        <begin position="431"/>
        <end position="449"/>
    </location>
</feature>
<dbReference type="Proteomes" id="UP001595607">
    <property type="component" value="Unassembled WGS sequence"/>
</dbReference>
<proteinExistence type="predicted"/>
<feature type="transmembrane region" description="Helical" evidence="1">
    <location>
        <begin position="12"/>
        <end position="35"/>
    </location>
</feature>
<reference evidence="3" key="1">
    <citation type="journal article" date="2019" name="Int. J. Syst. Evol. Microbiol.">
        <title>The Global Catalogue of Microorganisms (GCM) 10K type strain sequencing project: providing services to taxonomists for standard genome sequencing and annotation.</title>
        <authorList>
            <consortium name="The Broad Institute Genomics Platform"/>
            <consortium name="The Broad Institute Genome Sequencing Center for Infectious Disease"/>
            <person name="Wu L."/>
            <person name="Ma J."/>
        </authorList>
    </citation>
    <scope>NUCLEOTIDE SEQUENCE [LARGE SCALE GENOMIC DNA]</scope>
    <source>
        <strain evidence="3">KCTC 22245</strain>
    </source>
</reference>
<keyword evidence="1" id="KW-0812">Transmembrane</keyword>
<keyword evidence="3" id="KW-1185">Reference proteome</keyword>
<sequence length="642" mass="70566">MAAAMGNAQSVRFWIACAVGLLGYVILAAWVPTLLPVDTSQPNAAARQGYHIGSLFPIIAGWSAVLAGAVFLASRSGLLALPGGQQPGRKAGAPPSLRGRLVEVAILVAAVFALYFPPIIVRNGPYTEDAYFLHTALRVLCGQDPYADFSFLYGPLMISLQSFWLELTGYTLENYYWLVAILNAAFFGGFLWWMQSAVPERRERIILFLLLLPALADLLMGLNYLPWRRMLPVIALLVICAGPFDWRRIAVTAGILAVSGALSYEFKAVGLISVGGVYAALLLSPAWRESLVKGPVLAAASLLGTTALVFILTNDNSLSYVNSVAHVSTRASELGLGAFRFYWTAHSLAVFALFALGLVVVGAGLGRLAKVEPTPRDLFLVGAVVFAVFSTRIAVQRADLWHMTFPAIALTLAVLLPGERRWFPIDRNIRRSAYGAVASASVFAAIGLFPTADRLVRAYADGARDVLGGEDRGVVNARLHTVLNEISDPDEAIAALAEFLAAPEYARREVYLYSSAWEAASALGACPAGYTFYDIPYSEGMRNARDDLEALSDPLVIMRARDFEALMTGEYPERRRRRWRKRDHLADRLSTVHLRQREIENQIEHEMWRDAVGQHIADSYQEVTRIGEFVILERRDRRGDAE</sequence>
<feature type="transmembrane region" description="Helical" evidence="1">
    <location>
        <begin position="175"/>
        <end position="193"/>
    </location>
</feature>
<dbReference type="RefSeq" id="WP_189575043.1">
    <property type="nucleotide sequence ID" value="NZ_BMXU01000002.1"/>
</dbReference>
<feature type="transmembrane region" description="Helical" evidence="1">
    <location>
        <begin position="341"/>
        <end position="366"/>
    </location>
</feature>
<evidence type="ECO:0000256" key="1">
    <source>
        <dbReference type="SAM" id="Phobius"/>
    </source>
</evidence>
<keyword evidence="1" id="KW-1133">Transmembrane helix</keyword>
<dbReference type="EMBL" id="JBHRVA010000003">
    <property type="protein sequence ID" value="MFC3302955.1"/>
    <property type="molecule type" value="Genomic_DNA"/>
</dbReference>
<feature type="transmembrane region" description="Helical" evidence="1">
    <location>
        <begin position="101"/>
        <end position="121"/>
    </location>
</feature>
<evidence type="ECO:0000313" key="3">
    <source>
        <dbReference type="Proteomes" id="UP001595607"/>
    </source>
</evidence>
<feature type="transmembrane region" description="Helical" evidence="1">
    <location>
        <begin position="378"/>
        <end position="395"/>
    </location>
</feature>
<feature type="transmembrane region" description="Helical" evidence="1">
    <location>
        <begin position="205"/>
        <end position="225"/>
    </location>
</feature>
<protein>
    <recommendedName>
        <fullName evidence="4">Glycosyltransferase RgtA/B/C/D-like domain-containing protein</fullName>
    </recommendedName>
</protein>
<feature type="transmembrane region" description="Helical" evidence="1">
    <location>
        <begin position="401"/>
        <end position="419"/>
    </location>
</feature>
<accession>A0ABV7MDZ1</accession>
<comment type="caution">
    <text evidence="2">The sequence shown here is derived from an EMBL/GenBank/DDBJ whole genome shotgun (WGS) entry which is preliminary data.</text>
</comment>
<feature type="transmembrane region" description="Helical" evidence="1">
    <location>
        <begin position="296"/>
        <end position="313"/>
    </location>
</feature>
<evidence type="ECO:0008006" key="4">
    <source>
        <dbReference type="Google" id="ProtNLM"/>
    </source>
</evidence>
<feature type="transmembrane region" description="Helical" evidence="1">
    <location>
        <begin position="55"/>
        <end position="81"/>
    </location>
</feature>
<keyword evidence="1" id="KW-0472">Membrane</keyword>
<evidence type="ECO:0000313" key="2">
    <source>
        <dbReference type="EMBL" id="MFC3302955.1"/>
    </source>
</evidence>
<feature type="transmembrane region" description="Helical" evidence="1">
    <location>
        <begin position="266"/>
        <end position="284"/>
    </location>
</feature>